<comment type="caution">
    <text evidence="2">The sequence shown here is derived from an EMBL/GenBank/DDBJ whole genome shotgun (WGS) entry which is preliminary data.</text>
</comment>
<feature type="compositionally biased region" description="Polar residues" evidence="1">
    <location>
        <begin position="197"/>
        <end position="206"/>
    </location>
</feature>
<organism evidence="2 3">
    <name type="scientific">Polarella glacialis</name>
    <name type="common">Dinoflagellate</name>
    <dbReference type="NCBI Taxonomy" id="89957"/>
    <lineage>
        <taxon>Eukaryota</taxon>
        <taxon>Sar</taxon>
        <taxon>Alveolata</taxon>
        <taxon>Dinophyceae</taxon>
        <taxon>Suessiales</taxon>
        <taxon>Suessiaceae</taxon>
        <taxon>Polarella</taxon>
    </lineage>
</organism>
<feature type="region of interest" description="Disordered" evidence="1">
    <location>
        <begin position="159"/>
        <end position="254"/>
    </location>
</feature>
<feature type="compositionally biased region" description="Basic and acidic residues" evidence="1">
    <location>
        <begin position="222"/>
        <end position="243"/>
    </location>
</feature>
<sequence length="277" mass="28764">MASTGGTARQAGRGNQQRTQGRGWPEQGQTSQEQEYTPAEWWAWNQQLFLLGQLPQTFQNGASDPSGTQQFGGSCGSCSVPMDSNFPPLPLGTAGATTFLPDAGSYYAPVPASLQGDWAEGCQSSPMYPVPGNGQWHNSGALYQETNAVPLMAPDSVALQSHGRSDHDQDWRGSALTSGGGTTGCLWGSKRNGGSGQNPSADSGNRGSRGDPEDATSAKAAPGEKADAVPRSKDGPRWGRNKDTGSSPTAVVKAGAEQKEVVVAARASAHSESQLTA</sequence>
<dbReference type="AlphaFoldDB" id="A0A813M8G8"/>
<accession>A0A813M8G8</accession>
<dbReference type="Proteomes" id="UP000626109">
    <property type="component" value="Unassembled WGS sequence"/>
</dbReference>
<dbReference type="EMBL" id="CAJNNW010037661">
    <property type="protein sequence ID" value="CAE8743627.1"/>
    <property type="molecule type" value="Genomic_DNA"/>
</dbReference>
<protein>
    <submittedName>
        <fullName evidence="2">Uncharacterized protein</fullName>
    </submittedName>
</protein>
<gene>
    <name evidence="2" type="ORF">PGLA2088_LOCUS51489</name>
</gene>
<evidence type="ECO:0000313" key="2">
    <source>
        <dbReference type="EMBL" id="CAE8743627.1"/>
    </source>
</evidence>
<reference evidence="2" key="1">
    <citation type="submission" date="2021-02" db="EMBL/GenBank/DDBJ databases">
        <authorList>
            <person name="Dougan E. K."/>
            <person name="Rhodes N."/>
            <person name="Thang M."/>
            <person name="Chan C."/>
        </authorList>
    </citation>
    <scope>NUCLEOTIDE SEQUENCE</scope>
</reference>
<proteinExistence type="predicted"/>
<feature type="compositionally biased region" description="Low complexity" evidence="1">
    <location>
        <begin position="1"/>
        <end position="23"/>
    </location>
</feature>
<evidence type="ECO:0000256" key="1">
    <source>
        <dbReference type="SAM" id="MobiDB-lite"/>
    </source>
</evidence>
<feature type="non-terminal residue" evidence="2">
    <location>
        <position position="277"/>
    </location>
</feature>
<feature type="region of interest" description="Disordered" evidence="1">
    <location>
        <begin position="1"/>
        <end position="38"/>
    </location>
</feature>
<evidence type="ECO:0000313" key="3">
    <source>
        <dbReference type="Proteomes" id="UP000626109"/>
    </source>
</evidence>
<name>A0A813M8G8_POLGL</name>